<sequence>MPLEILLVLVVGGIGGITILLHLTGRSRQFALTPDLARAQWSRHFPDDVIADVTVAHDQRTALIRTTTGSGLLWSFGADTVARHLQDYDWIEHPDGFEVQFHDFGTPSTRIHLDDIERAHWRHLMEPA</sequence>
<reference evidence="2 3" key="1">
    <citation type="submission" date="2017-05" db="EMBL/GenBank/DDBJ databases">
        <authorList>
            <person name="Varghese N."/>
            <person name="Submissions S."/>
        </authorList>
    </citation>
    <scope>NUCLEOTIDE SEQUENCE [LARGE SCALE GENOMIC DNA]</scope>
    <source>
        <strain evidence="2 3">DSM 28009</strain>
    </source>
</reference>
<accession>A0A521C6Y0</accession>
<organism evidence="2 3">
    <name type="scientific">Ruegeria faecimaris</name>
    <dbReference type="NCBI Taxonomy" id="686389"/>
    <lineage>
        <taxon>Bacteria</taxon>
        <taxon>Pseudomonadati</taxon>
        <taxon>Pseudomonadota</taxon>
        <taxon>Alphaproteobacteria</taxon>
        <taxon>Rhodobacterales</taxon>
        <taxon>Roseobacteraceae</taxon>
        <taxon>Ruegeria</taxon>
    </lineage>
</organism>
<keyword evidence="3" id="KW-1185">Reference proteome</keyword>
<protein>
    <submittedName>
        <fullName evidence="2">Uncharacterized protein</fullName>
    </submittedName>
</protein>
<dbReference type="AlphaFoldDB" id="A0A521C6Y0"/>
<evidence type="ECO:0000256" key="1">
    <source>
        <dbReference type="SAM" id="Phobius"/>
    </source>
</evidence>
<dbReference type="Proteomes" id="UP000319555">
    <property type="component" value="Unassembled WGS sequence"/>
</dbReference>
<dbReference type="RefSeq" id="WP_142635432.1">
    <property type="nucleotide sequence ID" value="NZ_FXTE01000002.1"/>
</dbReference>
<name>A0A521C6Y0_9RHOB</name>
<keyword evidence="1" id="KW-0472">Membrane</keyword>
<dbReference type="EMBL" id="FXTE01000002">
    <property type="protein sequence ID" value="SMO54571.1"/>
    <property type="molecule type" value="Genomic_DNA"/>
</dbReference>
<keyword evidence="1" id="KW-0812">Transmembrane</keyword>
<proteinExistence type="predicted"/>
<feature type="transmembrane region" description="Helical" evidence="1">
    <location>
        <begin position="6"/>
        <end position="23"/>
    </location>
</feature>
<evidence type="ECO:0000313" key="2">
    <source>
        <dbReference type="EMBL" id="SMO54571.1"/>
    </source>
</evidence>
<evidence type="ECO:0000313" key="3">
    <source>
        <dbReference type="Proteomes" id="UP000319555"/>
    </source>
</evidence>
<gene>
    <name evidence="2" type="ORF">SAMN06265380_102136</name>
</gene>
<keyword evidence="1" id="KW-1133">Transmembrane helix</keyword>
<dbReference type="OrthoDB" id="7859692at2"/>